<dbReference type="VEuPathDB" id="FungiDB:YALI1_D25137g"/>
<dbReference type="InterPro" id="IPR009053">
    <property type="entry name" value="Prefoldin"/>
</dbReference>
<feature type="compositionally biased region" description="Low complexity" evidence="5">
    <location>
        <begin position="457"/>
        <end position="473"/>
    </location>
</feature>
<feature type="region of interest" description="Disordered" evidence="5">
    <location>
        <begin position="146"/>
        <end position="183"/>
    </location>
</feature>
<evidence type="ECO:0000259" key="6">
    <source>
        <dbReference type="Pfam" id="PF12927"/>
    </source>
</evidence>
<evidence type="ECO:0000313" key="8">
    <source>
        <dbReference type="Proteomes" id="UP000256601"/>
    </source>
</evidence>
<feature type="compositionally biased region" description="Basic and acidic residues" evidence="5">
    <location>
        <begin position="482"/>
        <end position="497"/>
    </location>
</feature>
<comment type="subcellular location">
    <subcellularLocation>
        <location evidence="1">Nucleus</location>
    </subcellularLocation>
</comment>
<organism evidence="7 8">
    <name type="scientific">Yarrowia lipolytica</name>
    <name type="common">Candida lipolytica</name>
    <dbReference type="NCBI Taxonomy" id="4952"/>
    <lineage>
        <taxon>Eukaryota</taxon>
        <taxon>Fungi</taxon>
        <taxon>Dikarya</taxon>
        <taxon>Ascomycota</taxon>
        <taxon>Saccharomycotina</taxon>
        <taxon>Dipodascomycetes</taxon>
        <taxon>Dipodascales</taxon>
        <taxon>Dipodascales incertae sedis</taxon>
        <taxon>Yarrowia</taxon>
    </lineage>
</organism>
<dbReference type="VEuPathDB" id="FungiDB:YALI0_D19822g"/>
<feature type="compositionally biased region" description="Basic and acidic residues" evidence="5">
    <location>
        <begin position="301"/>
        <end position="318"/>
    </location>
</feature>
<feature type="domain" description="DUF3835" evidence="6">
    <location>
        <begin position="539"/>
        <end position="559"/>
    </location>
</feature>
<dbReference type="Gene3D" id="1.10.287.370">
    <property type="match status" value="1"/>
</dbReference>
<protein>
    <recommendedName>
        <fullName evidence="6">DUF3835 domain-containing protein</fullName>
    </recommendedName>
</protein>
<feature type="region of interest" description="Disordered" evidence="5">
    <location>
        <begin position="726"/>
        <end position="770"/>
    </location>
</feature>
<feature type="compositionally biased region" description="Basic and acidic residues" evidence="5">
    <location>
        <begin position="504"/>
        <end position="514"/>
    </location>
</feature>
<dbReference type="InterPro" id="IPR024325">
    <property type="entry name" value="DUF3835"/>
</dbReference>
<dbReference type="InterPro" id="IPR004127">
    <property type="entry name" value="Prefoldin_subunit_alpha"/>
</dbReference>
<feature type="coiled-coil region" evidence="4">
    <location>
        <begin position="77"/>
        <end position="104"/>
    </location>
</feature>
<dbReference type="InterPro" id="IPR052255">
    <property type="entry name" value="RNA_pol_II_subunit5-mediator"/>
</dbReference>
<dbReference type="PANTHER" id="PTHR15111:SF0">
    <property type="entry name" value="UNCONVENTIONAL PREFOLDIN RPB5 INTERACTOR 1"/>
    <property type="match status" value="1"/>
</dbReference>
<dbReference type="PANTHER" id="PTHR15111">
    <property type="entry name" value="RNA POLYMERASE II SUBUNIT 5-MEDIATING PROTEIN NNX3"/>
    <property type="match status" value="1"/>
</dbReference>
<sequence length="856" mass="94995">MDRIKSLEKRVADTKINITNYEKLRDTLVSFPHELYRTVRIPTPGGFEMEGVVENTNKIITLIGDGWLVEKSAFGALKVVDDRLAILEKNQKAYEEALETAKFEKEGLPVFEIREELDDKGNIVSSSVEEFDTGKAANLERVINSMGDRKNKEISHDSDKMDEDDDEMDTKEDDLDDSFDGASLPMMEIREELDDDGNIIESKVEEAGNEDTNEIEKHLKLLNELAKKKLDAKSTTEPAVNPEAAKSTKPETAKPIYGPPPPPNYGRKVGGGIFKPQVTPGVLRQQSPKIEELNDEEEQVEDGKDNKKTTEPEKEKDNSPTITDVTEDDSSDSLSSLQSSNSSITSNPAVAPESLLELELLADDAMDEEEDDLEADDDDWDFEDDELDDVEADEDDHGRTRGSMFPGMSQDQLRSIMEGRKTAAAESRPPAASIVSDITESPQPVSSPVPTTAAVPKSSLKSASSKPKSVSFSNNLHIKRIPNKETIKNQERQEMKKQQQQSRFKQELARKAPEPEDDDDEDHITVPTVSDIAERAAPEDPVTAPAPPKKMSRFMMARMGKDEALAPKQSRDTQSHDQTNPKDGRVIRGIPSVGATFPPTLDKDIADYTESMKLTPRPASQGHGHAHGHVRSRAISGNVSEPAPAEENAPSKVFIKAPVSGLAQGKTNDEPRPLTDSDKEHDDAIMKEVMSYLAENEDEEAFEQLHQDMDESKLAEELYRQRAQNHNAAVQRGLESMADVDVDDGDDDEMDLDDDMADAGDRVDAENDENAQVMNDIVENDIDDPSKDIIQGDLDMDPAVHRREVAEHYYRLRNNMVAKNGGFMKSDGEKAAEECDENAAPIKMSRFKAARMNRGQ</sequence>
<dbReference type="Pfam" id="PF12927">
    <property type="entry name" value="DUF3835"/>
    <property type="match status" value="2"/>
</dbReference>
<dbReference type="GO" id="GO:0003714">
    <property type="term" value="F:transcription corepressor activity"/>
    <property type="evidence" value="ECO:0007669"/>
    <property type="project" value="TreeGrafter"/>
</dbReference>
<feature type="compositionally biased region" description="Acidic residues" evidence="5">
    <location>
        <begin position="738"/>
        <end position="758"/>
    </location>
</feature>
<dbReference type="AlphaFoldDB" id="A0A371C7B3"/>
<comment type="similarity">
    <text evidence="3">Belongs to the RNA polymerase II subunit 5-mediating protein family.</text>
</comment>
<keyword evidence="4" id="KW-0175">Coiled coil</keyword>
<feature type="region of interest" description="Disordered" evidence="5">
    <location>
        <begin position="230"/>
        <end position="682"/>
    </location>
</feature>
<keyword evidence="2" id="KW-0539">Nucleus</keyword>
<feature type="compositionally biased region" description="Acidic residues" evidence="5">
    <location>
        <begin position="160"/>
        <end position="179"/>
    </location>
</feature>
<proteinExistence type="inferred from homology"/>
<feature type="compositionally biased region" description="Basic and acidic residues" evidence="5">
    <location>
        <begin position="147"/>
        <end position="159"/>
    </location>
</feature>
<dbReference type="GO" id="GO:0005634">
    <property type="term" value="C:nucleus"/>
    <property type="evidence" value="ECO:0007669"/>
    <property type="project" value="UniProtKB-SubCell"/>
</dbReference>
<accession>A0A371C7B3</accession>
<evidence type="ECO:0000256" key="3">
    <source>
        <dbReference type="ARBA" id="ARBA00038295"/>
    </source>
</evidence>
<reference evidence="7 8" key="1">
    <citation type="submission" date="2018-07" db="EMBL/GenBank/DDBJ databases">
        <title>Draft Genome Assemblies for Five Robust Yarrowia lipolytica Strains Exhibiting High Lipid Production and Pentose Sugar Utilization and Sugar Alcohol Secretion from Undetoxified Lignocellulosic Biomass Hydrolysates.</title>
        <authorList>
            <consortium name="DOE Joint Genome Institute"/>
            <person name="Walker C."/>
            <person name="Ryu S."/>
            <person name="Na H."/>
            <person name="Zane M."/>
            <person name="LaButti K."/>
            <person name="Lipzen A."/>
            <person name="Haridas S."/>
            <person name="Barry K."/>
            <person name="Grigoriev I.V."/>
            <person name="Quarterman J."/>
            <person name="Slininger P."/>
            <person name="Dien B."/>
            <person name="Trinh C.T."/>
        </authorList>
    </citation>
    <scope>NUCLEOTIDE SEQUENCE [LARGE SCALE GENOMIC DNA]</scope>
    <source>
        <strain evidence="7 8">YB392</strain>
    </source>
</reference>
<name>A0A371C7B3_YARLL</name>
<evidence type="ECO:0000313" key="7">
    <source>
        <dbReference type="EMBL" id="RDW26218.1"/>
    </source>
</evidence>
<feature type="compositionally biased region" description="Basic and acidic residues" evidence="5">
    <location>
        <begin position="559"/>
        <end position="586"/>
    </location>
</feature>
<evidence type="ECO:0000256" key="1">
    <source>
        <dbReference type="ARBA" id="ARBA00004123"/>
    </source>
</evidence>
<dbReference type="GO" id="GO:0000122">
    <property type="term" value="P:negative regulation of transcription by RNA polymerase II"/>
    <property type="evidence" value="ECO:0007669"/>
    <property type="project" value="TreeGrafter"/>
</dbReference>
<dbReference type="EMBL" id="KZ858984">
    <property type="protein sequence ID" value="RDW26218.1"/>
    <property type="molecule type" value="Genomic_DNA"/>
</dbReference>
<evidence type="ECO:0000256" key="5">
    <source>
        <dbReference type="SAM" id="MobiDB-lite"/>
    </source>
</evidence>
<feature type="compositionally biased region" description="Low complexity" evidence="5">
    <location>
        <begin position="441"/>
        <end position="450"/>
    </location>
</feature>
<evidence type="ECO:0000256" key="2">
    <source>
        <dbReference type="ARBA" id="ARBA00023242"/>
    </source>
</evidence>
<feature type="domain" description="DUF3835" evidence="6">
    <location>
        <begin position="773"/>
        <end position="852"/>
    </location>
</feature>
<dbReference type="Pfam" id="PF02996">
    <property type="entry name" value="Prefoldin"/>
    <property type="match status" value="1"/>
</dbReference>
<dbReference type="GO" id="GO:0019212">
    <property type="term" value="F:phosphatase inhibitor activity"/>
    <property type="evidence" value="ECO:0007669"/>
    <property type="project" value="TreeGrafter"/>
</dbReference>
<gene>
    <name evidence="7" type="ORF">B0I71DRAFT_131329</name>
</gene>
<feature type="compositionally biased region" description="Low complexity" evidence="5">
    <location>
        <begin position="332"/>
        <end position="347"/>
    </location>
</feature>
<dbReference type="SUPFAM" id="SSF46579">
    <property type="entry name" value="Prefoldin"/>
    <property type="match status" value="1"/>
</dbReference>
<feature type="compositionally biased region" description="Basic and acidic residues" evidence="5">
    <location>
        <begin position="667"/>
        <end position="682"/>
    </location>
</feature>
<feature type="compositionally biased region" description="Acidic residues" evidence="5">
    <location>
        <begin position="360"/>
        <end position="395"/>
    </location>
</feature>
<dbReference type="GO" id="GO:0003682">
    <property type="term" value="F:chromatin binding"/>
    <property type="evidence" value="ECO:0007669"/>
    <property type="project" value="TreeGrafter"/>
</dbReference>
<dbReference type="Proteomes" id="UP000256601">
    <property type="component" value="Unassembled WGS sequence"/>
</dbReference>
<evidence type="ECO:0000256" key="4">
    <source>
        <dbReference type="SAM" id="Coils"/>
    </source>
</evidence>